<organism evidence="1 2">
    <name type="scientific">Paenibacillus campinasensis</name>
    <dbReference type="NCBI Taxonomy" id="66347"/>
    <lineage>
        <taxon>Bacteria</taxon>
        <taxon>Bacillati</taxon>
        <taxon>Bacillota</taxon>
        <taxon>Bacilli</taxon>
        <taxon>Bacillales</taxon>
        <taxon>Paenibacillaceae</taxon>
        <taxon>Paenibacillus</taxon>
    </lineage>
</organism>
<dbReference type="Proteomes" id="UP000215596">
    <property type="component" value="Unassembled WGS sequence"/>
</dbReference>
<dbReference type="OrthoDB" id="1679953at2"/>
<evidence type="ECO:0000313" key="1">
    <source>
        <dbReference type="EMBL" id="PAD78043.1"/>
    </source>
</evidence>
<reference evidence="1 2" key="1">
    <citation type="submission" date="2017-07" db="EMBL/GenBank/DDBJ databases">
        <title>Isolation and whole genome analysis of endospore-forming bacteria from heroin.</title>
        <authorList>
            <person name="Kalinowski J."/>
            <person name="Ahrens B."/>
            <person name="Al-Dilaimi A."/>
            <person name="Winkler A."/>
            <person name="Wibberg D."/>
            <person name="Schleenbecker U."/>
            <person name="Ruckert C."/>
            <person name="Wolfel R."/>
            <person name="Grass G."/>
        </authorList>
    </citation>
    <scope>NUCLEOTIDE SEQUENCE [LARGE SCALE GENOMIC DNA]</scope>
    <source>
        <strain evidence="1 2">7537-G1</strain>
    </source>
</reference>
<accession>A0A268EY54</accession>
<comment type="caution">
    <text evidence="1">The sequence shown here is derived from an EMBL/GenBank/DDBJ whole genome shotgun (WGS) entry which is preliminary data.</text>
</comment>
<dbReference type="EMBL" id="NPBY01000027">
    <property type="protein sequence ID" value="PAD78043.1"/>
    <property type="molecule type" value="Genomic_DNA"/>
</dbReference>
<dbReference type="AlphaFoldDB" id="A0A268EY54"/>
<protein>
    <submittedName>
        <fullName evidence="1">Uncharacterized protein</fullName>
    </submittedName>
</protein>
<gene>
    <name evidence="1" type="ORF">CHH67_08355</name>
</gene>
<sequence>MRRAISQMVSSIIPELEGHVYDLHPPAGTVESNYAVIMLGEEVWKSAWAGYRQVIRLLLYTDRPMLHELDMWSEQLIQELHRRRIVSDEGKAFTLHYLGVPEADKVDPMTGKTARLLRFGIYLPEVNGGGADEEPDEWLSHLAAWTGQFLGSRWQIYQSRWPSSREEYAVMWRLTDCEVLNSSASMVEVRKSFTGHVVSPTADMELQTAIALAGELGDKAMIPIDAGERRYMTVVDVTANLQADPVLDGQVKLKLMQRKMRAVEDAAWIRRVHIHPNMK</sequence>
<dbReference type="RefSeq" id="WP_095264756.1">
    <property type="nucleotide sequence ID" value="NZ_NPBY01000027.1"/>
</dbReference>
<name>A0A268EY54_9BACL</name>
<proteinExistence type="predicted"/>
<evidence type="ECO:0000313" key="2">
    <source>
        <dbReference type="Proteomes" id="UP000215596"/>
    </source>
</evidence>